<feature type="domain" description="FAD/NAD(P)-binding" evidence="4">
    <location>
        <begin position="1"/>
        <end position="273"/>
    </location>
</feature>
<dbReference type="GO" id="GO:0016491">
    <property type="term" value="F:oxidoreductase activity"/>
    <property type="evidence" value="ECO:0007669"/>
    <property type="project" value="InterPro"/>
</dbReference>
<dbReference type="HOGENOM" id="CLU_003291_4_4_2"/>
<dbReference type="EMBL" id="CP006670">
    <property type="protein sequence ID" value="EHR78380.1"/>
    <property type="molecule type" value="Genomic_DNA"/>
</dbReference>
<feature type="domain" description="NAD(P)H:rubredoxin oxidoreductase C-terminal" evidence="5">
    <location>
        <begin position="297"/>
        <end position="346"/>
    </location>
</feature>
<dbReference type="PANTHER" id="PTHR43429">
    <property type="entry name" value="PYRIDINE NUCLEOTIDE-DISULFIDE OXIDOREDUCTASE DOMAIN-CONTAINING"/>
    <property type="match status" value="1"/>
</dbReference>
<evidence type="ECO:0000313" key="6">
    <source>
        <dbReference type="EMBL" id="EHR78380.1"/>
    </source>
</evidence>
<dbReference type="PANTHER" id="PTHR43429:SF3">
    <property type="entry name" value="NITRITE REDUCTASE [NAD(P)H]"/>
    <property type="match status" value="1"/>
</dbReference>
<organism evidence="6 7">
    <name type="scientific">Thermococcus litoralis (strain ATCC 51850 / DSM 5473 / JCM 8560 / NS-C)</name>
    <dbReference type="NCBI Taxonomy" id="523849"/>
    <lineage>
        <taxon>Archaea</taxon>
        <taxon>Methanobacteriati</taxon>
        <taxon>Methanobacteriota</taxon>
        <taxon>Thermococci</taxon>
        <taxon>Thermococcales</taxon>
        <taxon>Thermococcaceae</taxon>
        <taxon>Thermococcus</taxon>
    </lineage>
</organism>
<dbReference type="InterPro" id="IPR054748">
    <property type="entry name" value="NROR-like_C"/>
</dbReference>
<name>H3ZNS1_THELN</name>
<evidence type="ECO:0000256" key="3">
    <source>
        <dbReference type="ARBA" id="ARBA00022827"/>
    </source>
</evidence>
<dbReference type="PRINTS" id="PR00368">
    <property type="entry name" value="FADPNR"/>
</dbReference>
<keyword evidence="2" id="KW-0285">Flavoprotein</keyword>
<dbReference type="Gene3D" id="3.50.50.60">
    <property type="entry name" value="FAD/NAD(P)-binding domain"/>
    <property type="match status" value="2"/>
</dbReference>
<protein>
    <submittedName>
        <fullName evidence="6">Pyridine nucleotide-disulfide oxidoreductase</fullName>
    </submittedName>
</protein>
<dbReference type="KEGG" id="tlt:OCC_12416"/>
<keyword evidence="7" id="KW-1185">Reference proteome</keyword>
<dbReference type="Proteomes" id="UP000015502">
    <property type="component" value="Chromosome"/>
</dbReference>
<dbReference type="PaxDb" id="523849-OCC_12416"/>
<evidence type="ECO:0000259" key="5">
    <source>
        <dbReference type="Pfam" id="PF22353"/>
    </source>
</evidence>
<accession>H3ZNS1</accession>
<dbReference type="Pfam" id="PF22353">
    <property type="entry name" value="PF1197-like_C"/>
    <property type="match status" value="1"/>
</dbReference>
<evidence type="ECO:0000313" key="7">
    <source>
        <dbReference type="Proteomes" id="UP000015502"/>
    </source>
</evidence>
<gene>
    <name evidence="6" type="ORF">OCC_12416</name>
</gene>
<comment type="cofactor">
    <cofactor evidence="1">
        <name>FAD</name>
        <dbReference type="ChEBI" id="CHEBI:57692"/>
    </cofactor>
</comment>
<dbReference type="InterPro" id="IPR016156">
    <property type="entry name" value="FAD/NAD-linked_Rdtase_dimer_sf"/>
</dbReference>
<dbReference type="PRINTS" id="PR00469">
    <property type="entry name" value="PNDRDTASEII"/>
</dbReference>
<dbReference type="Pfam" id="PF07992">
    <property type="entry name" value="Pyr_redox_2"/>
    <property type="match status" value="1"/>
</dbReference>
<dbReference type="SUPFAM" id="SSF51905">
    <property type="entry name" value="FAD/NAD(P)-binding domain"/>
    <property type="match status" value="2"/>
</dbReference>
<evidence type="ECO:0000256" key="2">
    <source>
        <dbReference type="ARBA" id="ARBA00022630"/>
    </source>
</evidence>
<dbReference type="RefSeq" id="WP_004068447.1">
    <property type="nucleotide sequence ID" value="NC_022084.1"/>
</dbReference>
<dbReference type="OrthoDB" id="28009at2157"/>
<reference evidence="6 7" key="1">
    <citation type="journal article" date="2012" name="J. Bacteriol.">
        <title>Genome sequence of the model hyperthermophilic archaeon Thermococcus litoralis NS-C.</title>
        <authorList>
            <person name="Gardner A.F."/>
            <person name="Kumar S."/>
            <person name="Perler F.B."/>
        </authorList>
    </citation>
    <scope>NUCLEOTIDE SEQUENCE [LARGE SCALE GENOMIC DNA]</scope>
    <source>
        <strain evidence="7">ATCC 51850 / DSM 5473 / JCM 8560 / NS-C</strain>
    </source>
</reference>
<sequence length="362" mass="39952">MRIVIVGNGPGGVELANQLSGEEITIVEQEKVPHYSKPMLSHYIAGFIDKEKLFPYSLEWYEKKGIDLNLGARAELIDRARKRLITSEGEIPYDVLVIATGARPREPALEGKEFVHTLRTLQDAERIKEQIEKYEEVLILGGGFIGLELAGNLAKAGYKVKLVHRGSNLLGLDEELTKVIMEKLECDGVEFYLNANALKADKEGVLTDKGYVNGKVKICAFGIVPNKEIAVKSGIHAGRGILIDDHFRTSAKDVYAIGDCAEYNGIICGTAKAAMGHARVLANLLRGREDRYDFEFRSTIFKFGNFPIALIGKTRGGGKWLDKKTKVFLEGGKIVGAVVMEDIRKAMMLEKKIKAGVSIDEL</sequence>
<dbReference type="GeneID" id="16549605"/>
<dbReference type="AlphaFoldDB" id="H3ZNS1"/>
<dbReference type="InterPro" id="IPR050260">
    <property type="entry name" value="FAD-bd_OxRdtase"/>
</dbReference>
<dbReference type="Gene3D" id="3.30.390.30">
    <property type="match status" value="1"/>
</dbReference>
<dbReference type="InterPro" id="IPR023753">
    <property type="entry name" value="FAD/NAD-binding_dom"/>
</dbReference>
<dbReference type="SUPFAM" id="SSF55424">
    <property type="entry name" value="FAD/NAD-linked reductases, dimerisation (C-terminal) domain"/>
    <property type="match status" value="1"/>
</dbReference>
<evidence type="ECO:0000256" key="1">
    <source>
        <dbReference type="ARBA" id="ARBA00001974"/>
    </source>
</evidence>
<keyword evidence="3" id="KW-0274">FAD</keyword>
<dbReference type="InterPro" id="IPR036188">
    <property type="entry name" value="FAD/NAD-bd_sf"/>
</dbReference>
<dbReference type="STRING" id="523849.OCC_12416"/>
<proteinExistence type="predicted"/>
<evidence type="ECO:0000259" key="4">
    <source>
        <dbReference type="Pfam" id="PF07992"/>
    </source>
</evidence>